<dbReference type="InterPro" id="IPR058240">
    <property type="entry name" value="rSAM_sf"/>
</dbReference>
<dbReference type="PANTHER" id="PTHR11228">
    <property type="entry name" value="RADICAL SAM DOMAIN PROTEIN"/>
    <property type="match status" value="1"/>
</dbReference>
<dbReference type="GO" id="GO:0051536">
    <property type="term" value="F:iron-sulfur cluster binding"/>
    <property type="evidence" value="ECO:0007669"/>
    <property type="project" value="UniProtKB-KW"/>
</dbReference>
<protein>
    <recommendedName>
        <fullName evidence="5">Radical SAM core domain-containing protein</fullName>
    </recommendedName>
</protein>
<dbReference type="InterPro" id="IPR013785">
    <property type="entry name" value="Aldolase_TIM"/>
</dbReference>
<name>X0RV42_9ZZZZ</name>
<evidence type="ECO:0000256" key="4">
    <source>
        <dbReference type="ARBA" id="ARBA00023014"/>
    </source>
</evidence>
<dbReference type="PANTHER" id="PTHR11228:SF7">
    <property type="entry name" value="PQQA PEPTIDE CYCLASE"/>
    <property type="match status" value="1"/>
</dbReference>
<evidence type="ECO:0000259" key="5">
    <source>
        <dbReference type="Pfam" id="PF04055"/>
    </source>
</evidence>
<keyword evidence="4" id="KW-0411">Iron-sulfur</keyword>
<keyword evidence="3" id="KW-0408">Iron</keyword>
<dbReference type="GO" id="GO:0003824">
    <property type="term" value="F:catalytic activity"/>
    <property type="evidence" value="ECO:0007669"/>
    <property type="project" value="InterPro"/>
</dbReference>
<keyword evidence="1" id="KW-0949">S-adenosyl-L-methionine</keyword>
<proteinExistence type="predicted"/>
<dbReference type="Pfam" id="PF04055">
    <property type="entry name" value="Radical_SAM"/>
    <property type="match status" value="1"/>
</dbReference>
<reference evidence="6" key="1">
    <citation type="journal article" date="2014" name="Front. Microbiol.">
        <title>High frequency of phylogenetically diverse reductive dehalogenase-homologous genes in deep subseafloor sedimentary metagenomes.</title>
        <authorList>
            <person name="Kawai M."/>
            <person name="Futagami T."/>
            <person name="Toyoda A."/>
            <person name="Takaki Y."/>
            <person name="Nishi S."/>
            <person name="Hori S."/>
            <person name="Arai W."/>
            <person name="Tsubouchi T."/>
            <person name="Morono Y."/>
            <person name="Uchiyama I."/>
            <person name="Ito T."/>
            <person name="Fujiyama A."/>
            <person name="Inagaki F."/>
            <person name="Takami H."/>
        </authorList>
    </citation>
    <scope>NUCLEOTIDE SEQUENCE</scope>
    <source>
        <strain evidence="6">Expedition CK06-06</strain>
    </source>
</reference>
<evidence type="ECO:0000313" key="6">
    <source>
        <dbReference type="EMBL" id="GAF67607.1"/>
    </source>
</evidence>
<gene>
    <name evidence="6" type="ORF">S01H1_14586</name>
</gene>
<feature type="non-terminal residue" evidence="6">
    <location>
        <position position="165"/>
    </location>
</feature>
<dbReference type="Gene3D" id="3.20.20.70">
    <property type="entry name" value="Aldolase class I"/>
    <property type="match status" value="1"/>
</dbReference>
<dbReference type="InterPro" id="IPR050377">
    <property type="entry name" value="Radical_SAM_PqqE_MftC-like"/>
</dbReference>
<evidence type="ECO:0000256" key="1">
    <source>
        <dbReference type="ARBA" id="ARBA00022691"/>
    </source>
</evidence>
<dbReference type="GO" id="GO:0046872">
    <property type="term" value="F:metal ion binding"/>
    <property type="evidence" value="ECO:0007669"/>
    <property type="project" value="UniProtKB-KW"/>
</dbReference>
<dbReference type="EMBL" id="BARS01007596">
    <property type="protein sequence ID" value="GAF67607.1"/>
    <property type="molecule type" value="Genomic_DNA"/>
</dbReference>
<evidence type="ECO:0000256" key="3">
    <source>
        <dbReference type="ARBA" id="ARBA00023004"/>
    </source>
</evidence>
<accession>X0RV42</accession>
<comment type="caution">
    <text evidence="6">The sequence shown here is derived from an EMBL/GenBank/DDBJ whole genome shotgun (WGS) entry which is preliminary data.</text>
</comment>
<evidence type="ECO:0000256" key="2">
    <source>
        <dbReference type="ARBA" id="ARBA00022723"/>
    </source>
</evidence>
<sequence>MGLALYEKIIDEVKDYIFRVSLHHRGEPLLHEQLGMMIKIANEKGVKTNIHTNATLLTGEKSEEILESGLDELHFSFDGEDKDTFEKMRKGADYERTLKNIVNFLKLKKKRKSRKPRVEIQVLKPYTSAGGSDKKLKDLFHGLPVDIFSAGILLNWGGNFKKEAE</sequence>
<organism evidence="6">
    <name type="scientific">marine sediment metagenome</name>
    <dbReference type="NCBI Taxonomy" id="412755"/>
    <lineage>
        <taxon>unclassified sequences</taxon>
        <taxon>metagenomes</taxon>
        <taxon>ecological metagenomes</taxon>
    </lineage>
</organism>
<dbReference type="AlphaFoldDB" id="X0RV42"/>
<dbReference type="CDD" id="cd01335">
    <property type="entry name" value="Radical_SAM"/>
    <property type="match status" value="1"/>
</dbReference>
<dbReference type="SUPFAM" id="SSF102114">
    <property type="entry name" value="Radical SAM enzymes"/>
    <property type="match status" value="1"/>
</dbReference>
<keyword evidence="2" id="KW-0479">Metal-binding</keyword>
<feature type="domain" description="Radical SAM core" evidence="5">
    <location>
        <begin position="7"/>
        <end position="108"/>
    </location>
</feature>
<dbReference type="InterPro" id="IPR007197">
    <property type="entry name" value="rSAM"/>
</dbReference>